<proteinExistence type="predicted"/>
<sequence>MKINNIMALTALTMGMTQVIAGTEVDALKDRVTTLENTKPKVEIGGAIEMVYGKNENDTAEPNTKKFFVDSVELMITGNINEDFNAVVTILSEQDGATGNSDLANPVIDAVELNGKLAGIDFTIGKFGADFGNDDLGDTSVRAVKISTEIKGTTLSMFSGNHGNNGFTAEYATNAFTIGAKTIKDAALGEADNSDDNNGDTLNGDSFDNKGTMLYAEVPFGDITASFEQIKVKGSAGSAQNAKWANFGLEYGFNDDLSVSIGKTRSQEAGVITDTTKSTTLGVAYTLAEGVNFEIEREKETGGDAEVTAKLIYEF</sequence>
<reference evidence="1" key="1">
    <citation type="submission" date="2023-10" db="EMBL/GenBank/DDBJ databases">
        <title>The first scallop-associated chemosynthetic bacterial symbiont.</title>
        <authorList>
            <person name="Lin Y.-T."/>
            <person name="Sun J."/>
            <person name="Ip J.C.-H."/>
            <person name="He X."/>
            <person name="Gao Z.-M."/>
            <person name="Perez M."/>
            <person name="Xu T."/>
            <person name="Qian P.-Y."/>
            <person name="Qiu J.-W."/>
        </authorList>
    </citation>
    <scope>NUCLEOTIDE SEQUENCE</scope>
    <source>
        <strain evidence="1">Gill1</strain>
    </source>
</reference>
<dbReference type="AlphaFoldDB" id="A0AAU6PFE1"/>
<evidence type="ECO:0000313" key="1">
    <source>
        <dbReference type="EMBL" id="WXT99722.1"/>
    </source>
</evidence>
<gene>
    <name evidence="1" type="ORF">Ctma_0426</name>
</gene>
<evidence type="ECO:0008006" key="2">
    <source>
        <dbReference type="Google" id="ProtNLM"/>
    </source>
</evidence>
<accession>A0AAU6PFE1</accession>
<protein>
    <recommendedName>
        <fullName evidence="2">Porin domain-containing protein</fullName>
    </recommendedName>
</protein>
<organism evidence="1">
    <name type="scientific">Catillopecten margaritatus gill symbiont</name>
    <dbReference type="NCBI Taxonomy" id="3083288"/>
    <lineage>
        <taxon>Bacteria</taxon>
        <taxon>Pseudomonadati</taxon>
        <taxon>Pseudomonadota</taxon>
        <taxon>Gammaproteobacteria</taxon>
        <taxon>sulfur-oxidizing symbionts</taxon>
    </lineage>
</organism>
<name>A0AAU6PFE1_9GAMM</name>
<dbReference type="SUPFAM" id="SSF56935">
    <property type="entry name" value="Porins"/>
    <property type="match status" value="1"/>
</dbReference>
<dbReference type="EMBL" id="CP138327">
    <property type="protein sequence ID" value="WXT99722.1"/>
    <property type="molecule type" value="Genomic_DNA"/>
</dbReference>